<protein>
    <recommendedName>
        <fullName evidence="3">DUF732 domain-containing protein</fullName>
    </recommendedName>
</protein>
<accession>A0AB39RXF6</accession>
<feature type="chain" id="PRO_5044195255" description="DUF732 domain-containing protein" evidence="1">
    <location>
        <begin position="22"/>
        <end position="134"/>
    </location>
</feature>
<organism evidence="2">
    <name type="scientific">Streptomyces sp. R35</name>
    <dbReference type="NCBI Taxonomy" id="3238630"/>
    <lineage>
        <taxon>Bacteria</taxon>
        <taxon>Bacillati</taxon>
        <taxon>Actinomycetota</taxon>
        <taxon>Actinomycetes</taxon>
        <taxon>Kitasatosporales</taxon>
        <taxon>Streptomycetaceae</taxon>
        <taxon>Streptomyces</taxon>
    </lineage>
</organism>
<dbReference type="RefSeq" id="WP_369253833.1">
    <property type="nucleotide sequence ID" value="NZ_CP163440.1"/>
</dbReference>
<gene>
    <name evidence="2" type="ORF">AB5J50_00520</name>
</gene>
<evidence type="ECO:0000256" key="1">
    <source>
        <dbReference type="SAM" id="SignalP"/>
    </source>
</evidence>
<proteinExistence type="predicted"/>
<evidence type="ECO:0008006" key="3">
    <source>
        <dbReference type="Google" id="ProtNLM"/>
    </source>
</evidence>
<feature type="signal peptide" evidence="1">
    <location>
        <begin position="1"/>
        <end position="21"/>
    </location>
</feature>
<dbReference type="PROSITE" id="PS51257">
    <property type="entry name" value="PROKAR_LIPOPROTEIN"/>
    <property type="match status" value="1"/>
</dbReference>
<reference evidence="2" key="1">
    <citation type="submission" date="2024-07" db="EMBL/GenBank/DDBJ databases">
        <authorList>
            <person name="Yu S.T."/>
        </authorList>
    </citation>
    <scope>NUCLEOTIDE SEQUENCE</scope>
    <source>
        <strain evidence="2">R35</strain>
    </source>
</reference>
<sequence length="134" mass="14208">MRRTATALLLLAVLTACGSNSDDKPTAKPSASATQSVDPLVKFTSAVDDAQLKSYATGIPAYQDLGAFPPQWCKALDVGHSVEWMLGDGGLYPIGQDWGTEKSDAYQLVLLGTRAYCPEHVGAVTDELKAAGEY</sequence>
<dbReference type="EMBL" id="CP163440">
    <property type="protein sequence ID" value="XDQ59410.1"/>
    <property type="molecule type" value="Genomic_DNA"/>
</dbReference>
<name>A0AB39RXF6_9ACTN</name>
<keyword evidence="1" id="KW-0732">Signal</keyword>
<dbReference type="AlphaFoldDB" id="A0AB39RXF6"/>
<evidence type="ECO:0000313" key="2">
    <source>
        <dbReference type="EMBL" id="XDQ59410.1"/>
    </source>
</evidence>